<dbReference type="EMBL" id="FOFB01000002">
    <property type="protein sequence ID" value="SEP74355.1"/>
    <property type="molecule type" value="Genomic_DNA"/>
</dbReference>
<comment type="cofactor">
    <cofactor evidence="1">
        <name>Zn(2+)</name>
        <dbReference type="ChEBI" id="CHEBI:29105"/>
    </cofactor>
</comment>
<gene>
    <name evidence="6" type="ORF">SAMN05444359_10246</name>
</gene>
<dbReference type="InParanoid" id="A0A1H9ACK6"/>
<dbReference type="PANTHER" id="PTHR15162:SF7">
    <property type="entry name" value="SUCCINYLGLUTAMATE DESUCCINYLASE"/>
    <property type="match status" value="1"/>
</dbReference>
<dbReference type="PANTHER" id="PTHR15162">
    <property type="entry name" value="ASPARTOACYLASE"/>
    <property type="match status" value="1"/>
</dbReference>
<evidence type="ECO:0000313" key="7">
    <source>
        <dbReference type="Proteomes" id="UP000199021"/>
    </source>
</evidence>
<dbReference type="Gene3D" id="3.40.630.10">
    <property type="entry name" value="Zn peptidases"/>
    <property type="match status" value="1"/>
</dbReference>
<dbReference type="InterPro" id="IPR055438">
    <property type="entry name" value="AstE_AspA_cat"/>
</dbReference>
<dbReference type="GO" id="GO:0016788">
    <property type="term" value="F:hydrolase activity, acting on ester bonds"/>
    <property type="evidence" value="ECO:0007669"/>
    <property type="project" value="InterPro"/>
</dbReference>
<dbReference type="AlphaFoldDB" id="A0A1H9ACK6"/>
<feature type="domain" description="Succinylglutamate desuccinylase/Aspartoacylase catalytic" evidence="5">
    <location>
        <begin position="20"/>
        <end position="143"/>
    </location>
</feature>
<evidence type="ECO:0000256" key="4">
    <source>
        <dbReference type="ARBA" id="ARBA00022833"/>
    </source>
</evidence>
<dbReference type="SUPFAM" id="SSF53187">
    <property type="entry name" value="Zn-dependent exopeptidases"/>
    <property type="match status" value="1"/>
</dbReference>
<dbReference type="GO" id="GO:0005829">
    <property type="term" value="C:cytosol"/>
    <property type="evidence" value="ECO:0007669"/>
    <property type="project" value="TreeGrafter"/>
</dbReference>
<accession>A0A1H9ACK6</accession>
<keyword evidence="4" id="KW-0862">Zinc</keyword>
<evidence type="ECO:0000259" key="5">
    <source>
        <dbReference type="Pfam" id="PF24827"/>
    </source>
</evidence>
<dbReference type="Proteomes" id="UP000199021">
    <property type="component" value="Unassembled WGS sequence"/>
</dbReference>
<evidence type="ECO:0000313" key="6">
    <source>
        <dbReference type="EMBL" id="SEP74355.1"/>
    </source>
</evidence>
<evidence type="ECO:0000256" key="1">
    <source>
        <dbReference type="ARBA" id="ARBA00001947"/>
    </source>
</evidence>
<keyword evidence="2" id="KW-0479">Metal-binding</keyword>
<dbReference type="OrthoDB" id="1523003at2"/>
<protein>
    <submittedName>
        <fullName evidence="6">Succinylglutamate desuccinylase / Aspartoacylase family protein</fullName>
    </submittedName>
</protein>
<dbReference type="STRING" id="478744.SAMN05444359_10246"/>
<keyword evidence="7" id="KW-1185">Reference proteome</keyword>
<sequence>MEDTVASGRVIGHYRGTEQGPLVVAIGGIHGNEPAGVRALEQLFDLLDEEPLINPGFTFKGELLALRGNLAALESGKRYIDTDLNRIWHPRVPGDTHFATSEDRELFELLAAIESAVEEAPLSELVLLDLHTTTAGGGIFSVTGDDAPSLLLAAEMSVPVIKGILSGLQGTTLHYFRGNHFATNFPVRAISFEAGEHNDPAAIELSLAATINLLRAVGCVRQEDVRTYHDTLLREAAGELPLLTELVYVHRISKDGSDGFVMNPGFSNFQKVSKGLPLARDNNGEILCPADGYLLMPLYQKQGDEGFFLIRDYNFPTAY</sequence>
<dbReference type="GO" id="GO:0046872">
    <property type="term" value="F:metal ion binding"/>
    <property type="evidence" value="ECO:0007669"/>
    <property type="project" value="UniProtKB-KW"/>
</dbReference>
<evidence type="ECO:0000256" key="3">
    <source>
        <dbReference type="ARBA" id="ARBA00022801"/>
    </source>
</evidence>
<dbReference type="InterPro" id="IPR050178">
    <property type="entry name" value="AspA/AstE_fam"/>
</dbReference>
<name>A0A1H9ACK6_9BACT</name>
<reference evidence="7" key="1">
    <citation type="submission" date="2016-10" db="EMBL/GenBank/DDBJ databases">
        <authorList>
            <person name="Varghese N."/>
            <person name="Submissions S."/>
        </authorList>
    </citation>
    <scope>NUCLEOTIDE SEQUENCE [LARGE SCALE GENOMIC DNA]</scope>
    <source>
        <strain evidence="7">DSM 24740</strain>
    </source>
</reference>
<evidence type="ECO:0000256" key="2">
    <source>
        <dbReference type="ARBA" id="ARBA00022723"/>
    </source>
</evidence>
<proteinExistence type="predicted"/>
<keyword evidence="3" id="KW-0378">Hydrolase</keyword>
<organism evidence="6 7">
    <name type="scientific">Neolewinella agarilytica</name>
    <dbReference type="NCBI Taxonomy" id="478744"/>
    <lineage>
        <taxon>Bacteria</taxon>
        <taxon>Pseudomonadati</taxon>
        <taxon>Bacteroidota</taxon>
        <taxon>Saprospiria</taxon>
        <taxon>Saprospirales</taxon>
        <taxon>Lewinellaceae</taxon>
        <taxon>Neolewinella</taxon>
    </lineage>
</organism>
<dbReference type="Pfam" id="PF24827">
    <property type="entry name" value="AstE_AspA_cat"/>
    <property type="match status" value="1"/>
</dbReference>
<dbReference type="RefSeq" id="WP_090165243.1">
    <property type="nucleotide sequence ID" value="NZ_FOFB01000002.1"/>
</dbReference>